<dbReference type="EMBL" id="CH964251">
    <property type="protein sequence ID" value="KRF99759.1"/>
    <property type="molecule type" value="Genomic_DNA"/>
</dbReference>
<name>A0A0Q9WUB9_DROWI</name>
<reference evidence="1 2" key="1">
    <citation type="journal article" date="2007" name="Nature">
        <title>Evolution of genes and genomes on the Drosophila phylogeny.</title>
        <authorList>
            <consortium name="Drosophila 12 Genomes Consortium"/>
            <person name="Clark A.G."/>
            <person name="Eisen M.B."/>
            <person name="Smith D.R."/>
            <person name="Bergman C.M."/>
            <person name="Oliver B."/>
            <person name="Markow T.A."/>
            <person name="Kaufman T.C."/>
            <person name="Kellis M."/>
            <person name="Gelbart W."/>
            <person name="Iyer V.N."/>
            <person name="Pollard D.A."/>
            <person name="Sackton T.B."/>
            <person name="Larracuente A.M."/>
            <person name="Singh N.D."/>
            <person name="Abad J.P."/>
            <person name="Abt D.N."/>
            <person name="Adryan B."/>
            <person name="Aguade M."/>
            <person name="Akashi H."/>
            <person name="Anderson W.W."/>
            <person name="Aquadro C.F."/>
            <person name="Ardell D.H."/>
            <person name="Arguello R."/>
            <person name="Artieri C.G."/>
            <person name="Barbash D.A."/>
            <person name="Barker D."/>
            <person name="Barsanti P."/>
            <person name="Batterham P."/>
            <person name="Batzoglou S."/>
            <person name="Begun D."/>
            <person name="Bhutkar A."/>
            <person name="Blanco E."/>
            <person name="Bosak S.A."/>
            <person name="Bradley R.K."/>
            <person name="Brand A.D."/>
            <person name="Brent M.R."/>
            <person name="Brooks A.N."/>
            <person name="Brown R.H."/>
            <person name="Butlin R.K."/>
            <person name="Caggese C."/>
            <person name="Calvi B.R."/>
            <person name="Bernardo de Carvalho A."/>
            <person name="Caspi A."/>
            <person name="Castrezana S."/>
            <person name="Celniker S.E."/>
            <person name="Chang J.L."/>
            <person name="Chapple C."/>
            <person name="Chatterji S."/>
            <person name="Chinwalla A."/>
            <person name="Civetta A."/>
            <person name="Clifton S.W."/>
            <person name="Comeron J.M."/>
            <person name="Costello J.C."/>
            <person name="Coyne J.A."/>
            <person name="Daub J."/>
            <person name="David R.G."/>
            <person name="Delcher A.L."/>
            <person name="Delehaunty K."/>
            <person name="Do C.B."/>
            <person name="Ebling H."/>
            <person name="Edwards K."/>
            <person name="Eickbush T."/>
            <person name="Evans J.D."/>
            <person name="Filipski A."/>
            <person name="Findeiss S."/>
            <person name="Freyhult E."/>
            <person name="Fulton L."/>
            <person name="Fulton R."/>
            <person name="Garcia A.C."/>
            <person name="Gardiner A."/>
            <person name="Garfield D.A."/>
            <person name="Garvin B.E."/>
            <person name="Gibson G."/>
            <person name="Gilbert D."/>
            <person name="Gnerre S."/>
            <person name="Godfrey J."/>
            <person name="Good R."/>
            <person name="Gotea V."/>
            <person name="Gravely B."/>
            <person name="Greenberg A.J."/>
            <person name="Griffiths-Jones S."/>
            <person name="Gross S."/>
            <person name="Guigo R."/>
            <person name="Gustafson E.A."/>
            <person name="Haerty W."/>
            <person name="Hahn M.W."/>
            <person name="Halligan D.L."/>
            <person name="Halpern A.L."/>
            <person name="Halter G.M."/>
            <person name="Han M.V."/>
            <person name="Heger A."/>
            <person name="Hillier L."/>
            <person name="Hinrichs A.S."/>
            <person name="Holmes I."/>
            <person name="Hoskins R.A."/>
            <person name="Hubisz M.J."/>
            <person name="Hultmark D."/>
            <person name="Huntley M.A."/>
            <person name="Jaffe D.B."/>
            <person name="Jagadeeshan S."/>
            <person name="Jeck W.R."/>
            <person name="Johnson J."/>
            <person name="Jones C.D."/>
            <person name="Jordan W.C."/>
            <person name="Karpen G.H."/>
            <person name="Kataoka E."/>
            <person name="Keightley P.D."/>
            <person name="Kheradpour P."/>
            <person name="Kirkness E.F."/>
            <person name="Koerich L.B."/>
            <person name="Kristiansen K."/>
            <person name="Kudrna D."/>
            <person name="Kulathinal R.J."/>
            <person name="Kumar S."/>
            <person name="Kwok R."/>
            <person name="Lander E."/>
            <person name="Langley C.H."/>
            <person name="Lapoint R."/>
            <person name="Lazzaro B.P."/>
            <person name="Lee S.J."/>
            <person name="Levesque L."/>
            <person name="Li R."/>
            <person name="Lin C.F."/>
            <person name="Lin M.F."/>
            <person name="Lindblad-Toh K."/>
            <person name="Llopart A."/>
            <person name="Long M."/>
            <person name="Low L."/>
            <person name="Lozovsky E."/>
            <person name="Lu J."/>
            <person name="Luo M."/>
            <person name="Machado C.A."/>
            <person name="Makalowski W."/>
            <person name="Marzo M."/>
            <person name="Matsuda M."/>
            <person name="Matzkin L."/>
            <person name="McAllister B."/>
            <person name="McBride C.S."/>
            <person name="McKernan B."/>
            <person name="McKernan K."/>
            <person name="Mendez-Lago M."/>
            <person name="Minx P."/>
            <person name="Mollenhauer M.U."/>
            <person name="Montooth K."/>
            <person name="Mount S.M."/>
            <person name="Mu X."/>
            <person name="Myers E."/>
            <person name="Negre B."/>
            <person name="Newfeld S."/>
            <person name="Nielsen R."/>
            <person name="Noor M.A."/>
            <person name="O'Grady P."/>
            <person name="Pachter L."/>
            <person name="Papaceit M."/>
            <person name="Parisi M.J."/>
            <person name="Parisi M."/>
            <person name="Parts L."/>
            <person name="Pedersen J.S."/>
            <person name="Pesole G."/>
            <person name="Phillippy A.M."/>
            <person name="Ponting C.P."/>
            <person name="Pop M."/>
            <person name="Porcelli D."/>
            <person name="Powell J.R."/>
            <person name="Prohaska S."/>
            <person name="Pruitt K."/>
            <person name="Puig M."/>
            <person name="Quesneville H."/>
            <person name="Ram K.R."/>
            <person name="Rand D."/>
            <person name="Rasmussen M.D."/>
            <person name="Reed L.K."/>
            <person name="Reenan R."/>
            <person name="Reily A."/>
            <person name="Remington K.A."/>
            <person name="Rieger T.T."/>
            <person name="Ritchie M.G."/>
            <person name="Robin C."/>
            <person name="Rogers Y.H."/>
            <person name="Rohde C."/>
            <person name="Rozas J."/>
            <person name="Rubenfield M.J."/>
            <person name="Ruiz A."/>
            <person name="Russo S."/>
            <person name="Salzberg S.L."/>
            <person name="Sanchez-Gracia A."/>
            <person name="Saranga D.J."/>
            <person name="Sato H."/>
            <person name="Schaeffer S.W."/>
            <person name="Schatz M.C."/>
            <person name="Schlenke T."/>
            <person name="Schwartz R."/>
            <person name="Segarra C."/>
            <person name="Singh R.S."/>
            <person name="Sirot L."/>
            <person name="Sirota M."/>
            <person name="Sisneros N.B."/>
            <person name="Smith C.D."/>
            <person name="Smith T.F."/>
            <person name="Spieth J."/>
            <person name="Stage D.E."/>
            <person name="Stark A."/>
            <person name="Stephan W."/>
            <person name="Strausberg R.L."/>
            <person name="Strempel S."/>
            <person name="Sturgill D."/>
            <person name="Sutton G."/>
            <person name="Sutton G.G."/>
            <person name="Tao W."/>
            <person name="Teichmann S."/>
            <person name="Tobari Y.N."/>
            <person name="Tomimura Y."/>
            <person name="Tsolas J.M."/>
            <person name="Valente V.L."/>
            <person name="Venter E."/>
            <person name="Venter J.C."/>
            <person name="Vicario S."/>
            <person name="Vieira F.G."/>
            <person name="Vilella A.J."/>
            <person name="Villasante A."/>
            <person name="Walenz B."/>
            <person name="Wang J."/>
            <person name="Wasserman M."/>
            <person name="Watts T."/>
            <person name="Wilson D."/>
            <person name="Wilson R.K."/>
            <person name="Wing R.A."/>
            <person name="Wolfner M.F."/>
            <person name="Wong A."/>
            <person name="Wong G.K."/>
            <person name="Wu C.I."/>
            <person name="Wu G."/>
            <person name="Yamamoto D."/>
            <person name="Yang H.P."/>
            <person name="Yang S.P."/>
            <person name="Yorke J.A."/>
            <person name="Yoshida K."/>
            <person name="Zdobnov E."/>
            <person name="Zhang P."/>
            <person name="Zhang Y."/>
            <person name="Zimin A.V."/>
            <person name="Baldwin J."/>
            <person name="Abdouelleil A."/>
            <person name="Abdulkadir J."/>
            <person name="Abebe A."/>
            <person name="Abera B."/>
            <person name="Abreu J."/>
            <person name="Acer S.C."/>
            <person name="Aftuck L."/>
            <person name="Alexander A."/>
            <person name="An P."/>
            <person name="Anderson E."/>
            <person name="Anderson S."/>
            <person name="Arachi H."/>
            <person name="Azer M."/>
            <person name="Bachantsang P."/>
            <person name="Barry A."/>
            <person name="Bayul T."/>
            <person name="Berlin A."/>
            <person name="Bessette D."/>
            <person name="Bloom T."/>
            <person name="Blye J."/>
            <person name="Boguslavskiy L."/>
            <person name="Bonnet C."/>
            <person name="Boukhgalter B."/>
            <person name="Bourzgui I."/>
            <person name="Brown A."/>
            <person name="Cahill P."/>
            <person name="Channer S."/>
            <person name="Cheshatsang Y."/>
            <person name="Chuda L."/>
            <person name="Citroen M."/>
            <person name="Collymore A."/>
            <person name="Cooke P."/>
            <person name="Costello M."/>
            <person name="D'Aco K."/>
            <person name="Daza R."/>
            <person name="De Haan G."/>
            <person name="DeGray S."/>
            <person name="DeMaso C."/>
            <person name="Dhargay N."/>
            <person name="Dooley K."/>
            <person name="Dooley E."/>
            <person name="Doricent M."/>
            <person name="Dorje P."/>
            <person name="Dorjee K."/>
            <person name="Dupes A."/>
            <person name="Elong R."/>
            <person name="Falk J."/>
            <person name="Farina A."/>
            <person name="Faro S."/>
            <person name="Ferguson D."/>
            <person name="Fisher S."/>
            <person name="Foley C.D."/>
            <person name="Franke A."/>
            <person name="Friedrich D."/>
            <person name="Gadbois L."/>
            <person name="Gearin G."/>
            <person name="Gearin C.R."/>
            <person name="Giannoukos G."/>
            <person name="Goode T."/>
            <person name="Graham J."/>
            <person name="Grandbois E."/>
            <person name="Grewal S."/>
            <person name="Gyaltsen K."/>
            <person name="Hafez N."/>
            <person name="Hagos B."/>
            <person name="Hall J."/>
            <person name="Henson C."/>
            <person name="Hollinger A."/>
            <person name="Honan T."/>
            <person name="Huard M.D."/>
            <person name="Hughes L."/>
            <person name="Hurhula B."/>
            <person name="Husby M.E."/>
            <person name="Kamat A."/>
            <person name="Kanga B."/>
            <person name="Kashin S."/>
            <person name="Khazanovich D."/>
            <person name="Kisner P."/>
            <person name="Lance K."/>
            <person name="Lara M."/>
            <person name="Lee W."/>
            <person name="Lennon N."/>
            <person name="Letendre F."/>
            <person name="LeVine R."/>
            <person name="Lipovsky A."/>
            <person name="Liu X."/>
            <person name="Liu J."/>
            <person name="Liu S."/>
            <person name="Lokyitsang T."/>
            <person name="Lokyitsang Y."/>
            <person name="Lubonja R."/>
            <person name="Lui A."/>
            <person name="MacDonald P."/>
            <person name="Magnisalis V."/>
            <person name="Maru K."/>
            <person name="Matthews C."/>
            <person name="McCusker W."/>
            <person name="McDonough S."/>
            <person name="Mehta T."/>
            <person name="Meldrim J."/>
            <person name="Meneus L."/>
            <person name="Mihai O."/>
            <person name="Mihalev A."/>
            <person name="Mihova T."/>
            <person name="Mittelman R."/>
            <person name="Mlenga V."/>
            <person name="Montmayeur A."/>
            <person name="Mulrain L."/>
            <person name="Navidi A."/>
            <person name="Naylor J."/>
            <person name="Negash T."/>
            <person name="Nguyen T."/>
            <person name="Nguyen N."/>
            <person name="Nicol R."/>
            <person name="Norbu C."/>
            <person name="Norbu N."/>
            <person name="Novod N."/>
            <person name="O'Neill B."/>
            <person name="Osman S."/>
            <person name="Markiewicz E."/>
            <person name="Oyono O.L."/>
            <person name="Patti C."/>
            <person name="Phunkhang P."/>
            <person name="Pierre F."/>
            <person name="Priest M."/>
            <person name="Raghuraman S."/>
            <person name="Rege F."/>
            <person name="Reyes R."/>
            <person name="Rise C."/>
            <person name="Rogov P."/>
            <person name="Ross K."/>
            <person name="Ryan E."/>
            <person name="Settipalli S."/>
            <person name="Shea T."/>
            <person name="Sherpa N."/>
            <person name="Shi L."/>
            <person name="Shih D."/>
            <person name="Sparrow T."/>
            <person name="Spaulding J."/>
            <person name="Stalker J."/>
            <person name="Stange-Thomann N."/>
            <person name="Stavropoulos S."/>
            <person name="Stone C."/>
            <person name="Strader C."/>
            <person name="Tesfaye S."/>
            <person name="Thomson T."/>
            <person name="Thoulutsang Y."/>
            <person name="Thoulutsang D."/>
            <person name="Topham K."/>
            <person name="Topping I."/>
            <person name="Tsamla T."/>
            <person name="Vassiliev H."/>
            <person name="Vo A."/>
            <person name="Wangchuk T."/>
            <person name="Wangdi T."/>
            <person name="Weiand M."/>
            <person name="Wilkinson J."/>
            <person name="Wilson A."/>
            <person name="Yadav S."/>
            <person name="Young G."/>
            <person name="Yu Q."/>
            <person name="Zembek L."/>
            <person name="Zhong D."/>
            <person name="Zimmer A."/>
            <person name="Zwirko Z."/>
            <person name="Jaffe D.B."/>
            <person name="Alvarez P."/>
            <person name="Brockman W."/>
            <person name="Butler J."/>
            <person name="Chin C."/>
            <person name="Gnerre S."/>
            <person name="Grabherr M."/>
            <person name="Kleber M."/>
            <person name="Mauceli E."/>
            <person name="MacCallum I."/>
        </authorList>
    </citation>
    <scope>NUCLEOTIDE SEQUENCE [LARGE SCALE GENOMIC DNA]</scope>
    <source>
        <strain evidence="2">Tucson 14030-0811.24</strain>
    </source>
</reference>
<dbReference type="AlphaFoldDB" id="A0A0Q9WUB9"/>
<evidence type="ECO:0000313" key="1">
    <source>
        <dbReference type="EMBL" id="KRF99759.1"/>
    </source>
</evidence>
<dbReference type="InParanoid" id="A0A0Q9WUB9"/>
<protein>
    <submittedName>
        <fullName evidence="1">Uncharacterized protein</fullName>
    </submittedName>
</protein>
<accession>A0A0Q9WUB9</accession>
<gene>
    <name evidence="1" type="primary">Dwil\GK27093</name>
    <name evidence="1" type="ORF">Dwil_GK27093</name>
</gene>
<dbReference type="OrthoDB" id="6346437at2759"/>
<sequence length="74" mass="9058">MDPYSETHVEEYLELNTVKHLTKDYDSKMDTVISQSSEEKRLRKYIEYFQERASFYRKQKTILGRKLRSLKKLH</sequence>
<dbReference type="Proteomes" id="UP000007798">
    <property type="component" value="Unassembled WGS sequence"/>
</dbReference>
<evidence type="ECO:0000313" key="2">
    <source>
        <dbReference type="Proteomes" id="UP000007798"/>
    </source>
</evidence>
<organism evidence="1 2">
    <name type="scientific">Drosophila willistoni</name>
    <name type="common">Fruit fly</name>
    <dbReference type="NCBI Taxonomy" id="7260"/>
    <lineage>
        <taxon>Eukaryota</taxon>
        <taxon>Metazoa</taxon>
        <taxon>Ecdysozoa</taxon>
        <taxon>Arthropoda</taxon>
        <taxon>Hexapoda</taxon>
        <taxon>Insecta</taxon>
        <taxon>Pterygota</taxon>
        <taxon>Neoptera</taxon>
        <taxon>Endopterygota</taxon>
        <taxon>Diptera</taxon>
        <taxon>Brachycera</taxon>
        <taxon>Muscomorpha</taxon>
        <taxon>Ephydroidea</taxon>
        <taxon>Drosophilidae</taxon>
        <taxon>Drosophila</taxon>
        <taxon>Sophophora</taxon>
    </lineage>
</organism>
<keyword evidence="2" id="KW-1185">Reference proteome</keyword>
<proteinExistence type="predicted"/>